<organism evidence="2 3">
    <name type="scientific">Rhizobium favelukesii</name>
    <dbReference type="NCBI Taxonomy" id="348824"/>
    <lineage>
        <taxon>Bacteria</taxon>
        <taxon>Pseudomonadati</taxon>
        <taxon>Pseudomonadota</taxon>
        <taxon>Alphaproteobacteria</taxon>
        <taxon>Hyphomicrobiales</taxon>
        <taxon>Rhizobiaceae</taxon>
        <taxon>Rhizobium/Agrobacterium group</taxon>
        <taxon>Rhizobium</taxon>
    </lineage>
</organism>
<dbReference type="AlphaFoldDB" id="W6RTW0"/>
<keyword evidence="1" id="KW-0472">Membrane</keyword>
<accession>W6RTW0</accession>
<dbReference type="EMBL" id="HG916852">
    <property type="protein sequence ID" value="CDM57746.1"/>
    <property type="molecule type" value="Genomic_DNA"/>
</dbReference>
<gene>
    <name evidence="2" type="ORF">LPU83_2089</name>
</gene>
<name>W6RTW0_9HYPH</name>
<keyword evidence="1" id="KW-0812">Transmembrane</keyword>
<proteinExistence type="predicted"/>
<evidence type="ECO:0000313" key="3">
    <source>
        <dbReference type="Proteomes" id="UP000019443"/>
    </source>
</evidence>
<sequence>MDSLKNFVSDDFGKAIFTVVGTLLVTGFGVWLGAFKEIFTDWWKRRRQARYHAMLLAVTLDQLVDDCMTAAFDDGIADQEGERVRTSANPAIVWPDALDWPLLNTEVMYRCLLLPGMIKSAIESLAFIRRTLPVRRTMRSISMSASIDLPLSVCRHFICLSGSRAITA</sequence>
<evidence type="ECO:0000256" key="1">
    <source>
        <dbReference type="SAM" id="Phobius"/>
    </source>
</evidence>
<evidence type="ECO:0000313" key="2">
    <source>
        <dbReference type="EMBL" id="CDM57746.1"/>
    </source>
</evidence>
<dbReference type="RefSeq" id="WP_141652547.1">
    <property type="nucleotide sequence ID" value="NZ_ATTO01000008.1"/>
</dbReference>
<dbReference type="HOGENOM" id="CLU_1585192_0_0_5"/>
<dbReference type="Proteomes" id="UP000019443">
    <property type="component" value="Chromosome"/>
</dbReference>
<dbReference type="KEGG" id="rhl:LPU83_2089"/>
<reference evidence="2" key="1">
    <citation type="submission" date="2013-11" db="EMBL/GenBank/DDBJ databases">
        <title>Draft genome sequence of the broad-host-range Rhizobium sp. LPU83 strain, a member of the low-genetic diversity Oregon-like Rhizobium sp. group.</title>
        <authorList>
            <person name="Wibberg D."/>
            <person name="Puehler A."/>
            <person name="Schlueter A."/>
        </authorList>
    </citation>
    <scope>NUCLEOTIDE SEQUENCE [LARGE SCALE GENOMIC DNA]</scope>
    <source>
        <strain evidence="2">LPU83</strain>
    </source>
</reference>
<protein>
    <submittedName>
        <fullName evidence="2">Conserved protein</fullName>
    </submittedName>
</protein>
<feature type="transmembrane region" description="Helical" evidence="1">
    <location>
        <begin position="12"/>
        <end position="35"/>
    </location>
</feature>
<keyword evidence="3" id="KW-1185">Reference proteome</keyword>
<keyword evidence="1" id="KW-1133">Transmembrane helix</keyword>
<dbReference type="PATRIC" id="fig|348824.6.peg.2256"/>